<geneLocation type="plasmid" evidence="1 2">
    <name>PBr_cp32-10</name>
</geneLocation>
<dbReference type="Proteomes" id="UP000006103">
    <property type="component" value="Plasmid PBr_cp32-10"/>
</dbReference>
<accession>B8F1C4</accession>
<gene>
    <name evidence="1" type="ORF">BGAPBR_Q0048</name>
</gene>
<dbReference type="NCBIfam" id="NF040499">
    <property type="entry name" value="Bdr_N_group1"/>
    <property type="match status" value="1"/>
</dbReference>
<proteinExistence type="predicted"/>
<protein>
    <submittedName>
        <fullName evidence="1">Repeat motif-containing gene protein</fullName>
    </submittedName>
</protein>
<keyword evidence="1" id="KW-0614">Plasmid</keyword>
<evidence type="ECO:0000313" key="1">
    <source>
        <dbReference type="EMBL" id="ACL34681.1"/>
    </source>
</evidence>
<sequence>MKPVLTNTASITEEQIYNEFIRLGMEQLIAQDLSKRYYHNELTCRDLENLEK</sequence>
<dbReference type="AlphaFoldDB" id="B8F1C4"/>
<evidence type="ECO:0000313" key="2">
    <source>
        <dbReference type="Proteomes" id="UP000006103"/>
    </source>
</evidence>
<dbReference type="EMBL" id="CP001306">
    <property type="protein sequence ID" value="ACL34681.1"/>
    <property type="molecule type" value="Genomic_DNA"/>
</dbReference>
<reference evidence="1 2" key="1">
    <citation type="journal article" date="2011" name="J. Bacteriol.">
        <title>Whole-genome sequences of two Borrelia afzelii and two Borrelia garinii Lyme disease agent isolates.</title>
        <authorList>
            <person name="Casjens S.R."/>
            <person name="Mongodin E.F."/>
            <person name="Qiu W.-G."/>
            <person name="Dunn J.J."/>
            <person name="Luft B.J."/>
            <person name="Fraser-Liggett C.M."/>
            <person name="Schutzer S.E."/>
        </authorList>
    </citation>
    <scope>NUCLEOTIDE SEQUENCE [LARGE SCALE GENOMIC DNA]</scope>
    <source>
        <strain evidence="1 2">PBr</strain>
    </source>
</reference>
<keyword evidence="2" id="KW-1185">Reference proteome</keyword>
<organism evidence="1 2">
    <name type="scientific">Borreliella garinii PBr</name>
    <dbReference type="NCBI Taxonomy" id="498743"/>
    <lineage>
        <taxon>Bacteria</taxon>
        <taxon>Pseudomonadati</taxon>
        <taxon>Spirochaetota</taxon>
        <taxon>Spirochaetia</taxon>
        <taxon>Spirochaetales</taxon>
        <taxon>Borreliaceae</taxon>
        <taxon>Borreliella</taxon>
    </lineage>
</organism>
<name>B8F1C4_BORGR</name>